<reference evidence="2 3" key="1">
    <citation type="submission" date="2014-04" db="EMBL/GenBank/DDBJ databases">
        <authorList>
            <consortium name="DOE Joint Genome Institute"/>
            <person name="Kuo A."/>
            <person name="Martino E."/>
            <person name="Perotto S."/>
            <person name="Kohler A."/>
            <person name="Nagy L.G."/>
            <person name="Floudas D."/>
            <person name="Copeland A."/>
            <person name="Barry K.W."/>
            <person name="Cichocki N."/>
            <person name="Veneault-Fourrey C."/>
            <person name="LaButti K."/>
            <person name="Lindquist E.A."/>
            <person name="Lipzen A."/>
            <person name="Lundell T."/>
            <person name="Morin E."/>
            <person name="Murat C."/>
            <person name="Sun H."/>
            <person name="Tunlid A."/>
            <person name="Henrissat B."/>
            <person name="Grigoriev I.V."/>
            <person name="Hibbett D.S."/>
            <person name="Martin F."/>
            <person name="Nordberg H.P."/>
            <person name="Cantor M.N."/>
            <person name="Hua S.X."/>
        </authorList>
    </citation>
    <scope>NUCLEOTIDE SEQUENCE [LARGE SCALE GENOMIC DNA]</scope>
    <source>
        <strain evidence="2 3">Zn</strain>
    </source>
</reference>
<dbReference type="AlphaFoldDB" id="A0A0C3CBE9"/>
<dbReference type="Proteomes" id="UP000054321">
    <property type="component" value="Unassembled WGS sequence"/>
</dbReference>
<keyword evidence="1" id="KW-0472">Membrane</keyword>
<protein>
    <submittedName>
        <fullName evidence="2">Uncharacterized protein</fullName>
    </submittedName>
</protein>
<feature type="transmembrane region" description="Helical" evidence="1">
    <location>
        <begin position="315"/>
        <end position="334"/>
    </location>
</feature>
<name>A0A0C3CBE9_OIDMZ</name>
<evidence type="ECO:0000313" key="2">
    <source>
        <dbReference type="EMBL" id="KIM96248.1"/>
    </source>
</evidence>
<gene>
    <name evidence="2" type="ORF">OIDMADRAFT_59317</name>
</gene>
<reference evidence="3" key="2">
    <citation type="submission" date="2015-01" db="EMBL/GenBank/DDBJ databases">
        <title>Evolutionary Origins and Diversification of the Mycorrhizal Mutualists.</title>
        <authorList>
            <consortium name="DOE Joint Genome Institute"/>
            <consortium name="Mycorrhizal Genomics Consortium"/>
            <person name="Kohler A."/>
            <person name="Kuo A."/>
            <person name="Nagy L.G."/>
            <person name="Floudas D."/>
            <person name="Copeland A."/>
            <person name="Barry K.W."/>
            <person name="Cichocki N."/>
            <person name="Veneault-Fourrey C."/>
            <person name="LaButti K."/>
            <person name="Lindquist E.A."/>
            <person name="Lipzen A."/>
            <person name="Lundell T."/>
            <person name="Morin E."/>
            <person name="Murat C."/>
            <person name="Riley R."/>
            <person name="Ohm R."/>
            <person name="Sun H."/>
            <person name="Tunlid A."/>
            <person name="Henrissat B."/>
            <person name="Grigoriev I.V."/>
            <person name="Hibbett D.S."/>
            <person name="Martin F."/>
        </authorList>
    </citation>
    <scope>NUCLEOTIDE SEQUENCE [LARGE SCALE GENOMIC DNA]</scope>
    <source>
        <strain evidence="3">Zn</strain>
    </source>
</reference>
<accession>A0A0C3CBE9</accession>
<dbReference type="HOGENOM" id="CLU_053383_0_0_1"/>
<sequence length="350" mass="40953">MAIQSDLNCDIREPYLTNNTRCAILNTLWGLNVVPQRYSQDLGDVYLRYYSEQCMNTLNSGGFEGIVSTHADIIQIIERLREPNSTRERLKDSLRDKFPDLPSDKSEVLICEIIDLAVRLWLMIDVGEMLHGFIPGQKSLRWEQGALADLLVKRFSPSVAMPMRVVRVKLDRLFTARNIERIAGLQIVWTSNILDHLRLMVDDTRIAIYHHASFLEHHKSNPVFPQGFIDETIRTLSLLFPQYDKKSRKWFKVQQNKYGLDENVSASGHLTTEERQIENFIFWHDRLGILKQVFDEAEPSTIGQWWRDRRRRVQWYTFWVAAIVLMLTIFFGMIQCIEGGFQVYKAYYAS</sequence>
<dbReference type="EMBL" id="KN832885">
    <property type="protein sequence ID" value="KIM96248.1"/>
    <property type="molecule type" value="Genomic_DNA"/>
</dbReference>
<keyword evidence="3" id="KW-1185">Reference proteome</keyword>
<proteinExistence type="predicted"/>
<keyword evidence="1" id="KW-0812">Transmembrane</keyword>
<organism evidence="2 3">
    <name type="scientific">Oidiodendron maius (strain Zn)</name>
    <dbReference type="NCBI Taxonomy" id="913774"/>
    <lineage>
        <taxon>Eukaryota</taxon>
        <taxon>Fungi</taxon>
        <taxon>Dikarya</taxon>
        <taxon>Ascomycota</taxon>
        <taxon>Pezizomycotina</taxon>
        <taxon>Leotiomycetes</taxon>
        <taxon>Leotiomycetes incertae sedis</taxon>
        <taxon>Myxotrichaceae</taxon>
        <taxon>Oidiodendron</taxon>
    </lineage>
</organism>
<evidence type="ECO:0000256" key="1">
    <source>
        <dbReference type="SAM" id="Phobius"/>
    </source>
</evidence>
<dbReference type="InParanoid" id="A0A0C3CBE9"/>
<keyword evidence="1" id="KW-1133">Transmembrane helix</keyword>
<evidence type="ECO:0000313" key="3">
    <source>
        <dbReference type="Proteomes" id="UP000054321"/>
    </source>
</evidence>
<dbReference type="OrthoDB" id="5428890at2759"/>